<feature type="domain" description="ABC transmembrane type-1" evidence="5">
    <location>
        <begin position="26"/>
        <end position="88"/>
    </location>
</feature>
<evidence type="ECO:0000259" key="5">
    <source>
        <dbReference type="PROSITE" id="PS50929"/>
    </source>
</evidence>
<dbReference type="EMBL" id="JAIWYP010000011">
    <property type="protein sequence ID" value="KAH3735493.1"/>
    <property type="molecule type" value="Genomic_DNA"/>
</dbReference>
<comment type="caution">
    <text evidence="6">The sequence shown here is derived from an EMBL/GenBank/DDBJ whole genome shotgun (WGS) entry which is preliminary data.</text>
</comment>
<name>A0A9D4CXY6_DREPO</name>
<keyword evidence="7" id="KW-1185">Reference proteome</keyword>
<dbReference type="Proteomes" id="UP000828390">
    <property type="component" value="Unassembled WGS sequence"/>
</dbReference>
<evidence type="ECO:0000256" key="2">
    <source>
        <dbReference type="ARBA" id="ARBA00022989"/>
    </source>
</evidence>
<gene>
    <name evidence="6" type="ORF">DPMN_042026</name>
</gene>
<reference evidence="6" key="1">
    <citation type="journal article" date="2019" name="bioRxiv">
        <title>The Genome of the Zebra Mussel, Dreissena polymorpha: A Resource for Invasive Species Research.</title>
        <authorList>
            <person name="McCartney M.A."/>
            <person name="Auch B."/>
            <person name="Kono T."/>
            <person name="Mallez S."/>
            <person name="Zhang Y."/>
            <person name="Obille A."/>
            <person name="Becker A."/>
            <person name="Abrahante J.E."/>
            <person name="Garbe J."/>
            <person name="Badalamenti J.P."/>
            <person name="Herman A."/>
            <person name="Mangelson H."/>
            <person name="Liachko I."/>
            <person name="Sullivan S."/>
            <person name="Sone E.D."/>
            <person name="Koren S."/>
            <person name="Silverstein K.A.T."/>
            <person name="Beckman K.B."/>
            <person name="Gohl D.M."/>
        </authorList>
    </citation>
    <scope>NUCLEOTIDE SEQUENCE</scope>
    <source>
        <strain evidence="6">Duluth1</strain>
        <tissue evidence="6">Whole animal</tissue>
    </source>
</reference>
<dbReference type="GO" id="GO:0140359">
    <property type="term" value="F:ABC-type transporter activity"/>
    <property type="evidence" value="ECO:0007669"/>
    <property type="project" value="InterPro"/>
</dbReference>
<feature type="transmembrane region" description="Helical" evidence="4">
    <location>
        <begin position="12"/>
        <end position="28"/>
    </location>
</feature>
<evidence type="ECO:0000313" key="6">
    <source>
        <dbReference type="EMBL" id="KAH3735493.1"/>
    </source>
</evidence>
<evidence type="ECO:0000256" key="4">
    <source>
        <dbReference type="SAM" id="Phobius"/>
    </source>
</evidence>
<evidence type="ECO:0000256" key="3">
    <source>
        <dbReference type="ARBA" id="ARBA00023136"/>
    </source>
</evidence>
<dbReference type="Gene3D" id="1.20.1560.10">
    <property type="entry name" value="ABC transporter type 1, transmembrane domain"/>
    <property type="match status" value="1"/>
</dbReference>
<sequence>MFVRSGHLNNHFFTYSSLGFLCLIFQYFNNEKYEAERYDKILGVYEQKSVKTLTSLAWLNWGQNFIFSAGLTAIMVLASQGIMAGKSD</sequence>
<dbReference type="InterPro" id="IPR036640">
    <property type="entry name" value="ABC1_TM_sf"/>
</dbReference>
<dbReference type="Pfam" id="PF00664">
    <property type="entry name" value="ABC_membrane"/>
    <property type="match status" value="1"/>
</dbReference>
<accession>A0A9D4CXY6</accession>
<protein>
    <recommendedName>
        <fullName evidence="5">ABC transmembrane type-1 domain-containing protein</fullName>
    </recommendedName>
</protein>
<organism evidence="6 7">
    <name type="scientific">Dreissena polymorpha</name>
    <name type="common">Zebra mussel</name>
    <name type="synonym">Mytilus polymorpha</name>
    <dbReference type="NCBI Taxonomy" id="45954"/>
    <lineage>
        <taxon>Eukaryota</taxon>
        <taxon>Metazoa</taxon>
        <taxon>Spiralia</taxon>
        <taxon>Lophotrochozoa</taxon>
        <taxon>Mollusca</taxon>
        <taxon>Bivalvia</taxon>
        <taxon>Autobranchia</taxon>
        <taxon>Heteroconchia</taxon>
        <taxon>Euheterodonta</taxon>
        <taxon>Imparidentia</taxon>
        <taxon>Neoheterodontei</taxon>
        <taxon>Myida</taxon>
        <taxon>Dreissenoidea</taxon>
        <taxon>Dreissenidae</taxon>
        <taxon>Dreissena</taxon>
    </lineage>
</organism>
<evidence type="ECO:0000313" key="7">
    <source>
        <dbReference type="Proteomes" id="UP000828390"/>
    </source>
</evidence>
<dbReference type="InterPro" id="IPR011527">
    <property type="entry name" value="ABC1_TM_dom"/>
</dbReference>
<dbReference type="AlphaFoldDB" id="A0A9D4CXY6"/>
<reference evidence="6" key="2">
    <citation type="submission" date="2020-11" db="EMBL/GenBank/DDBJ databases">
        <authorList>
            <person name="McCartney M.A."/>
            <person name="Auch B."/>
            <person name="Kono T."/>
            <person name="Mallez S."/>
            <person name="Becker A."/>
            <person name="Gohl D.M."/>
            <person name="Silverstein K.A.T."/>
            <person name="Koren S."/>
            <person name="Bechman K.B."/>
            <person name="Herman A."/>
            <person name="Abrahante J.E."/>
            <person name="Garbe J."/>
        </authorList>
    </citation>
    <scope>NUCLEOTIDE SEQUENCE</scope>
    <source>
        <strain evidence="6">Duluth1</strain>
        <tissue evidence="6">Whole animal</tissue>
    </source>
</reference>
<dbReference type="GO" id="GO:0005524">
    <property type="term" value="F:ATP binding"/>
    <property type="evidence" value="ECO:0007669"/>
    <property type="project" value="InterPro"/>
</dbReference>
<evidence type="ECO:0000256" key="1">
    <source>
        <dbReference type="ARBA" id="ARBA00022692"/>
    </source>
</evidence>
<keyword evidence="2 4" id="KW-1133">Transmembrane helix</keyword>
<dbReference type="GO" id="GO:0016020">
    <property type="term" value="C:membrane"/>
    <property type="evidence" value="ECO:0007669"/>
    <property type="project" value="InterPro"/>
</dbReference>
<keyword evidence="1 4" id="KW-0812">Transmembrane</keyword>
<dbReference type="PROSITE" id="PS50929">
    <property type="entry name" value="ABC_TM1F"/>
    <property type="match status" value="1"/>
</dbReference>
<feature type="transmembrane region" description="Helical" evidence="4">
    <location>
        <begin position="65"/>
        <end position="85"/>
    </location>
</feature>
<keyword evidence="3 4" id="KW-0472">Membrane</keyword>
<dbReference type="SUPFAM" id="SSF90123">
    <property type="entry name" value="ABC transporter transmembrane region"/>
    <property type="match status" value="1"/>
</dbReference>
<proteinExistence type="predicted"/>